<dbReference type="AlphaFoldDB" id="A0A1F4RDB2"/>
<dbReference type="Pfam" id="PF00395">
    <property type="entry name" value="SLH"/>
    <property type="match status" value="2"/>
</dbReference>
<comment type="caution">
    <text evidence="3">The sequence shown here is derived from an EMBL/GenBank/DDBJ whole genome shotgun (WGS) entry which is preliminary data.</text>
</comment>
<accession>A0A1F4RDB2</accession>
<feature type="domain" description="SLH" evidence="2">
    <location>
        <begin position="497"/>
        <end position="560"/>
    </location>
</feature>
<evidence type="ECO:0000313" key="4">
    <source>
        <dbReference type="Proteomes" id="UP000176938"/>
    </source>
</evidence>
<sequence length="626" mass="69308">MNNKILLLIILCYFLFWTASVFADQVATDPSRIGVGARVLGMGKGYVGLADDLSGIFINPSALATVSNLQMTSMSGKFINEYNYVNFGAAVPTNFGGIGIGYVTSGISFLGISTTIEVIDGVRIVPVSSEGQTYSFNNSVFLLSWGRELEKISGLRMLNYFSVGATWKIFALNLSGPSLSGATASGSELDIALNYNPSTIFSAGLVIQNVLPGSTGGKITWANGTEENLSSIIKTGISFRLLGEEGLRRAGNHELILNLDYDFAPLRPALPTLIHTGLEWTPITFLSIRMGIDQDYVGSGVGLVPGDDFTAGVGLNLRQFRFDYAFHQYNKIAQNTTHYFSLTYGVTKDKYLEVKEESISVNLEEQGIVYSEVVTFEGELLTREIRTLSINDVEIPIRDRKFIATVRPRLGKNSFVIFGHNRRGEIVENKVVKMLRLKTFGDIGPGHWAKEPIEQIATLGVMEEVEAGLFMPDEELYRADALMDMLRVKKVATEEVVTSPFTDVKAKDWVAPFVAAGHKTELVKGYPDLTFRPWNSINRVEGVIMATRLSSLDEPDVQERPYEDIMGRYWAIKEITAAKQAGDLSFVLENFYPKQMLTRAEDAVILSKSKYVSKKIDEMMNWGEGY</sequence>
<dbReference type="InterPro" id="IPR001119">
    <property type="entry name" value="SLH_dom"/>
</dbReference>
<evidence type="ECO:0000256" key="1">
    <source>
        <dbReference type="SAM" id="SignalP"/>
    </source>
</evidence>
<dbReference type="Proteomes" id="UP000176938">
    <property type="component" value="Unassembled WGS sequence"/>
</dbReference>
<feature type="signal peptide" evidence="1">
    <location>
        <begin position="1"/>
        <end position="23"/>
    </location>
</feature>
<evidence type="ECO:0000259" key="2">
    <source>
        <dbReference type="PROSITE" id="PS51272"/>
    </source>
</evidence>
<name>A0A1F4RDB2_UNCSA</name>
<gene>
    <name evidence="3" type="ORF">A3H38_01420</name>
</gene>
<reference evidence="3 4" key="1">
    <citation type="journal article" date="2016" name="Nat. Commun.">
        <title>Thousands of microbial genomes shed light on interconnected biogeochemical processes in an aquifer system.</title>
        <authorList>
            <person name="Anantharaman K."/>
            <person name="Brown C.T."/>
            <person name="Hug L.A."/>
            <person name="Sharon I."/>
            <person name="Castelle C.J."/>
            <person name="Probst A.J."/>
            <person name="Thomas B.C."/>
            <person name="Singh A."/>
            <person name="Wilkins M.J."/>
            <person name="Karaoz U."/>
            <person name="Brodie E.L."/>
            <person name="Williams K.H."/>
            <person name="Hubbard S.S."/>
            <person name="Banfield J.F."/>
        </authorList>
    </citation>
    <scope>NUCLEOTIDE SEQUENCE [LARGE SCALE GENOMIC DNA]</scope>
</reference>
<dbReference type="PROSITE" id="PS51272">
    <property type="entry name" value="SLH"/>
    <property type="match status" value="2"/>
</dbReference>
<dbReference type="Gene3D" id="2.40.160.60">
    <property type="entry name" value="Outer membrane protein transport protein (OMPP1/FadL/TodX)"/>
    <property type="match status" value="1"/>
</dbReference>
<feature type="domain" description="SLH" evidence="2">
    <location>
        <begin position="436"/>
        <end position="496"/>
    </location>
</feature>
<proteinExistence type="predicted"/>
<protein>
    <recommendedName>
        <fullName evidence="2">SLH domain-containing protein</fullName>
    </recommendedName>
</protein>
<dbReference type="EMBL" id="METP01000028">
    <property type="protein sequence ID" value="OGC06116.1"/>
    <property type="molecule type" value="Genomic_DNA"/>
</dbReference>
<evidence type="ECO:0000313" key="3">
    <source>
        <dbReference type="EMBL" id="OGC06116.1"/>
    </source>
</evidence>
<keyword evidence="1" id="KW-0732">Signal</keyword>
<organism evidence="3 4">
    <name type="scientific">candidate division WOR-1 bacterium RIFCSPLOWO2_02_FULL_46_20</name>
    <dbReference type="NCBI Taxonomy" id="1802567"/>
    <lineage>
        <taxon>Bacteria</taxon>
        <taxon>Bacillati</taxon>
        <taxon>Saganbacteria</taxon>
    </lineage>
</organism>
<feature type="chain" id="PRO_5009514183" description="SLH domain-containing protein" evidence="1">
    <location>
        <begin position="24"/>
        <end position="626"/>
    </location>
</feature>